<protein>
    <submittedName>
        <fullName evidence="2">Uncharacterized protein</fullName>
    </submittedName>
</protein>
<feature type="compositionally biased region" description="Polar residues" evidence="1">
    <location>
        <begin position="147"/>
        <end position="157"/>
    </location>
</feature>
<reference evidence="2 3" key="1">
    <citation type="submission" date="2022-12" db="EMBL/GenBank/DDBJ databases">
        <title>Chromosome-level genome of Tegillarca granosa.</title>
        <authorList>
            <person name="Kim J."/>
        </authorList>
    </citation>
    <scope>NUCLEOTIDE SEQUENCE [LARGE SCALE GENOMIC DNA]</scope>
    <source>
        <strain evidence="2">Teg-2019</strain>
        <tissue evidence="2">Adductor muscle</tissue>
    </source>
</reference>
<feature type="region of interest" description="Disordered" evidence="1">
    <location>
        <begin position="128"/>
        <end position="175"/>
    </location>
</feature>
<proteinExistence type="predicted"/>
<organism evidence="2 3">
    <name type="scientific">Tegillarca granosa</name>
    <name type="common">Malaysian cockle</name>
    <name type="synonym">Anadara granosa</name>
    <dbReference type="NCBI Taxonomy" id="220873"/>
    <lineage>
        <taxon>Eukaryota</taxon>
        <taxon>Metazoa</taxon>
        <taxon>Spiralia</taxon>
        <taxon>Lophotrochozoa</taxon>
        <taxon>Mollusca</taxon>
        <taxon>Bivalvia</taxon>
        <taxon>Autobranchia</taxon>
        <taxon>Pteriomorphia</taxon>
        <taxon>Arcoida</taxon>
        <taxon>Arcoidea</taxon>
        <taxon>Arcidae</taxon>
        <taxon>Tegillarca</taxon>
    </lineage>
</organism>
<dbReference type="Proteomes" id="UP001217089">
    <property type="component" value="Unassembled WGS sequence"/>
</dbReference>
<accession>A0ABQ9E587</accession>
<feature type="region of interest" description="Disordered" evidence="1">
    <location>
        <begin position="223"/>
        <end position="243"/>
    </location>
</feature>
<name>A0ABQ9E587_TEGGR</name>
<dbReference type="EMBL" id="JARBDR010000919">
    <property type="protein sequence ID" value="KAJ8300504.1"/>
    <property type="molecule type" value="Genomic_DNA"/>
</dbReference>
<feature type="compositionally biased region" description="Basic and acidic residues" evidence="1">
    <location>
        <begin position="130"/>
        <end position="146"/>
    </location>
</feature>
<sequence length="423" mass="49304">MHIASSLNIAQMDLLSSPEAKKKKLKMQKNAENGEKNKLDLNKNEELKRTDRERKKEARFKQKQEAGSRQKLAEKRKQKREEMRRYRQKKKEKESKEAEKMKVSNRLKKKLAVQRTQAWRLWVKLQNKSNADEKATSETHQEHNDEIAQNSSFSSRSTKCRQVKKTKSTLPKTPTKRAEVVKSLIRSPTTCEILSKEGVIVTPECKRKLDVADQLISSLKENVNDVKQSNSSQSEKKSKQITNRTWWQKQVRKRRKDSLNDNIKLLVKKYYLSAEVSREVPNKREVVKVKTSDGKKETLQKHVMTMTLDNAFKNFKAINPNIKIGFTMFRKLKPENVRKISETSRRSCLCQVCCNIALKTDLNKDRLAAETLCPYQDTPSAPCLNRTCELCGTQKLTEYLKPIIEESKDAKVTWFKWELTEKK</sequence>
<keyword evidence="3" id="KW-1185">Reference proteome</keyword>
<evidence type="ECO:0000313" key="2">
    <source>
        <dbReference type="EMBL" id="KAJ8300504.1"/>
    </source>
</evidence>
<evidence type="ECO:0000256" key="1">
    <source>
        <dbReference type="SAM" id="MobiDB-lite"/>
    </source>
</evidence>
<feature type="compositionally biased region" description="Basic residues" evidence="1">
    <location>
        <begin position="158"/>
        <end position="167"/>
    </location>
</feature>
<dbReference type="PANTHER" id="PTHR46601:SF1">
    <property type="entry name" value="ADF-H DOMAIN-CONTAINING PROTEIN"/>
    <property type="match status" value="1"/>
</dbReference>
<feature type="compositionally biased region" description="Basic and acidic residues" evidence="1">
    <location>
        <begin position="32"/>
        <end position="102"/>
    </location>
</feature>
<comment type="caution">
    <text evidence="2">The sequence shown here is derived from an EMBL/GenBank/DDBJ whole genome shotgun (WGS) entry which is preliminary data.</text>
</comment>
<feature type="region of interest" description="Disordered" evidence="1">
    <location>
        <begin position="1"/>
        <end position="104"/>
    </location>
</feature>
<evidence type="ECO:0000313" key="3">
    <source>
        <dbReference type="Proteomes" id="UP001217089"/>
    </source>
</evidence>
<gene>
    <name evidence="2" type="ORF">KUTeg_022023</name>
</gene>
<dbReference type="PANTHER" id="PTHR46601">
    <property type="entry name" value="ULP_PROTEASE DOMAIN-CONTAINING PROTEIN"/>
    <property type="match status" value="1"/>
</dbReference>